<feature type="region of interest" description="Disordered" evidence="2">
    <location>
        <begin position="236"/>
        <end position="264"/>
    </location>
</feature>
<accession>A0AB34JA83</accession>
<dbReference type="Proteomes" id="UP001515480">
    <property type="component" value="Unassembled WGS sequence"/>
</dbReference>
<protein>
    <recommendedName>
        <fullName evidence="3">Cytochrome b5 heme-binding domain-containing protein</fullName>
    </recommendedName>
</protein>
<feature type="compositionally biased region" description="Pro residues" evidence="2">
    <location>
        <begin position="7"/>
        <end position="24"/>
    </location>
</feature>
<comment type="caution">
    <text evidence="4">The sequence shown here is derived from an EMBL/GenBank/DDBJ whole genome shotgun (WGS) entry which is preliminary data.</text>
</comment>
<evidence type="ECO:0000256" key="2">
    <source>
        <dbReference type="SAM" id="MobiDB-lite"/>
    </source>
</evidence>
<dbReference type="SUPFAM" id="SSF55856">
    <property type="entry name" value="Cytochrome b5-like heme/steroid binding domain"/>
    <property type="match status" value="1"/>
</dbReference>
<evidence type="ECO:0000313" key="4">
    <source>
        <dbReference type="EMBL" id="KAL1518729.1"/>
    </source>
</evidence>
<dbReference type="InterPro" id="IPR001199">
    <property type="entry name" value="Cyt_B5-like_heme/steroid-bd"/>
</dbReference>
<dbReference type="PANTHER" id="PTHR10281">
    <property type="entry name" value="MEMBRANE-ASSOCIATED PROGESTERONE RECEPTOR COMPONENT-RELATED"/>
    <property type="match status" value="1"/>
</dbReference>
<feature type="compositionally biased region" description="Basic residues" evidence="2">
    <location>
        <begin position="255"/>
        <end position="264"/>
    </location>
</feature>
<proteinExistence type="inferred from homology"/>
<evidence type="ECO:0000313" key="5">
    <source>
        <dbReference type="Proteomes" id="UP001515480"/>
    </source>
</evidence>
<sequence>MASAAFTPPPHFAFRPPPVSPCPTHPSRDDTTLAVRRAVRPAPPLHRLRQPAHFAAAHASPSLLPPPSRMGPPVRCMDAPVETVALLACGLATLSALPRLIQWYLTKTFVGPRPRGGTRRAEAARGEELAYLQPRETPWSVEELRLYDGTQDEAGPILLALDGLVFNVGKARSFYGPSGEYRMMAGRDASRLFAKTMTEEETEEEAGKPLSLAERATLAAWVFSFKRKYDVVGTLARPSEPTDGQLPDDSEVSNHARRSHNTMS</sequence>
<dbReference type="PANTHER" id="PTHR10281:SF76">
    <property type="entry name" value="CALCUTTA CUP-RELATED"/>
    <property type="match status" value="1"/>
</dbReference>
<feature type="region of interest" description="Disordered" evidence="2">
    <location>
        <begin position="1"/>
        <end position="29"/>
    </location>
</feature>
<comment type="similarity">
    <text evidence="1">Belongs to the cytochrome b5 family. MAPR subfamily.</text>
</comment>
<dbReference type="EMBL" id="JBGBPQ010000010">
    <property type="protein sequence ID" value="KAL1518729.1"/>
    <property type="molecule type" value="Genomic_DNA"/>
</dbReference>
<dbReference type="GO" id="GO:0016020">
    <property type="term" value="C:membrane"/>
    <property type="evidence" value="ECO:0007669"/>
    <property type="project" value="TreeGrafter"/>
</dbReference>
<organism evidence="4 5">
    <name type="scientific">Prymnesium parvum</name>
    <name type="common">Toxic golden alga</name>
    <dbReference type="NCBI Taxonomy" id="97485"/>
    <lineage>
        <taxon>Eukaryota</taxon>
        <taxon>Haptista</taxon>
        <taxon>Haptophyta</taxon>
        <taxon>Prymnesiophyceae</taxon>
        <taxon>Prymnesiales</taxon>
        <taxon>Prymnesiaceae</taxon>
        <taxon>Prymnesium</taxon>
    </lineage>
</organism>
<dbReference type="Gene3D" id="3.10.120.10">
    <property type="entry name" value="Cytochrome b5-like heme/steroid binding domain"/>
    <property type="match status" value="1"/>
</dbReference>
<evidence type="ECO:0000256" key="1">
    <source>
        <dbReference type="ARBA" id="ARBA00038357"/>
    </source>
</evidence>
<dbReference type="InterPro" id="IPR036400">
    <property type="entry name" value="Cyt_B5-like_heme/steroid_sf"/>
</dbReference>
<dbReference type="SMART" id="SM01117">
    <property type="entry name" value="Cyt-b5"/>
    <property type="match status" value="1"/>
</dbReference>
<feature type="domain" description="Cytochrome b5 heme-binding" evidence="3">
    <location>
        <begin position="139"/>
        <end position="236"/>
    </location>
</feature>
<gene>
    <name evidence="4" type="ORF">AB1Y20_003015</name>
</gene>
<dbReference type="InterPro" id="IPR050577">
    <property type="entry name" value="MAPR/NEUFC/NENF-like"/>
</dbReference>
<keyword evidence="5" id="KW-1185">Reference proteome</keyword>
<name>A0AB34JA83_PRYPA</name>
<evidence type="ECO:0000259" key="3">
    <source>
        <dbReference type="SMART" id="SM01117"/>
    </source>
</evidence>
<dbReference type="GO" id="GO:0012505">
    <property type="term" value="C:endomembrane system"/>
    <property type="evidence" value="ECO:0007669"/>
    <property type="project" value="TreeGrafter"/>
</dbReference>
<dbReference type="Pfam" id="PF00173">
    <property type="entry name" value="Cyt-b5"/>
    <property type="match status" value="1"/>
</dbReference>
<dbReference type="AlphaFoldDB" id="A0AB34JA83"/>
<reference evidence="4 5" key="1">
    <citation type="journal article" date="2024" name="Science">
        <title>Giant polyketide synthase enzymes in the biosynthesis of giant marine polyether toxins.</title>
        <authorList>
            <person name="Fallon T.R."/>
            <person name="Shende V.V."/>
            <person name="Wierzbicki I.H."/>
            <person name="Pendleton A.L."/>
            <person name="Watervoot N.F."/>
            <person name="Auber R.P."/>
            <person name="Gonzalez D.J."/>
            <person name="Wisecaver J.H."/>
            <person name="Moore B.S."/>
        </authorList>
    </citation>
    <scope>NUCLEOTIDE SEQUENCE [LARGE SCALE GENOMIC DNA]</scope>
    <source>
        <strain evidence="4 5">12B1</strain>
    </source>
</reference>